<gene>
    <name evidence="3" type="ORF">STRTUCAR8_08151</name>
</gene>
<evidence type="ECO:0000256" key="1">
    <source>
        <dbReference type="SAM" id="MobiDB-lite"/>
    </source>
</evidence>
<sequence>MTAHQAPEPDTHPAQAETRTTAPDRDLAGTAAGVAATDTHPVMTDAHPGKADTHPVAPGTAPAVADATPAGTDATPVPDGARAGAARPGPAAAVEGPAVADLGPAPAAAPSVATVVPRPAPADPHPAQAERLRFAYGTNGFADHRLGDALAVLADLGYDGVSLTLDHQHLDPYAPDLVARVRDAGRAIRRAGLAVVVETGARYLLDPMRKHRPTLLSAEPEGRAARQELLRRAIVIGAELGAEAVHFWSGTPDPGTTRDEAWRRLEEGCATALADAERAGVRLAFEPEPGMLVADLAGYRRLSRALGEPDRLGLTLDIGHCRCLEPYPVRRCVELAADRLAHVQIEDMRRGVHEHLPFGTGEIDFPPVLDALRAAGYRGLVSVELPRHSHAATATARHSIEFLRAAAARTAVPAPRMPRAHAPLSTEVTPT</sequence>
<dbReference type="Pfam" id="PF01261">
    <property type="entry name" value="AP_endonuc_2"/>
    <property type="match status" value="1"/>
</dbReference>
<dbReference type="SUPFAM" id="SSF51658">
    <property type="entry name" value="Xylose isomerase-like"/>
    <property type="match status" value="1"/>
</dbReference>
<feature type="domain" description="Xylose isomerase-like TIM barrel" evidence="2">
    <location>
        <begin position="151"/>
        <end position="405"/>
    </location>
</feature>
<reference evidence="3 4" key="1">
    <citation type="journal article" date="2011" name="Plasmid">
        <title>Streptomyces turgidiscabies Car8 contains a modular pathogenicity island that shares virulence genes with other actinobacterial plant pathogens.</title>
        <authorList>
            <person name="Huguet-Tapia J.C."/>
            <person name="Badger J.H."/>
            <person name="Loria R."/>
            <person name="Pettis G.S."/>
        </authorList>
    </citation>
    <scope>NUCLEOTIDE SEQUENCE [LARGE SCALE GENOMIC DNA]</scope>
    <source>
        <strain evidence="3 4">Car8</strain>
    </source>
</reference>
<keyword evidence="3" id="KW-0255">Endonuclease</keyword>
<dbReference type="PANTHER" id="PTHR12110:SF52">
    <property type="entry name" value="XYLOSE ISOMERASE"/>
    <property type="match status" value="1"/>
</dbReference>
<dbReference type="STRING" id="85558.T45_05492"/>
<dbReference type="AlphaFoldDB" id="L7F750"/>
<proteinExistence type="predicted"/>
<organism evidence="3 4">
    <name type="scientific">Streptomyces turgidiscabies (strain Car8)</name>
    <dbReference type="NCBI Taxonomy" id="698760"/>
    <lineage>
        <taxon>Bacteria</taxon>
        <taxon>Bacillati</taxon>
        <taxon>Actinomycetota</taxon>
        <taxon>Actinomycetes</taxon>
        <taxon>Kitasatosporales</taxon>
        <taxon>Streptomycetaceae</taxon>
        <taxon>Streptomyces</taxon>
    </lineage>
</organism>
<dbReference type="Proteomes" id="UP000010931">
    <property type="component" value="Unassembled WGS sequence"/>
</dbReference>
<keyword evidence="3" id="KW-0540">Nuclease</keyword>
<dbReference type="GO" id="GO:0004519">
    <property type="term" value="F:endonuclease activity"/>
    <property type="evidence" value="ECO:0007669"/>
    <property type="project" value="UniProtKB-KW"/>
</dbReference>
<comment type="caution">
    <text evidence="3">The sequence shown here is derived from an EMBL/GenBank/DDBJ whole genome shotgun (WGS) entry which is preliminary data.</text>
</comment>
<dbReference type="EMBL" id="AEJB01000347">
    <property type="protein sequence ID" value="ELP66490.1"/>
    <property type="molecule type" value="Genomic_DNA"/>
</dbReference>
<evidence type="ECO:0000313" key="3">
    <source>
        <dbReference type="EMBL" id="ELP66490.1"/>
    </source>
</evidence>
<protein>
    <submittedName>
        <fullName evidence="3">AP endonuclease, family 2</fullName>
    </submittedName>
</protein>
<dbReference type="PATRIC" id="fig|698760.3.peg.4754"/>
<accession>L7F750</accession>
<dbReference type="InterPro" id="IPR050312">
    <property type="entry name" value="IolE/XylAMocC-like"/>
</dbReference>
<name>L7F750_STRT8</name>
<feature type="compositionally biased region" description="Low complexity" evidence="1">
    <location>
        <begin position="28"/>
        <end position="37"/>
    </location>
</feature>
<keyword evidence="3" id="KW-0378">Hydrolase</keyword>
<dbReference type="Gene3D" id="3.20.20.150">
    <property type="entry name" value="Divalent-metal-dependent TIM barrel enzymes"/>
    <property type="match status" value="1"/>
</dbReference>
<dbReference type="InterPro" id="IPR036237">
    <property type="entry name" value="Xyl_isomerase-like_sf"/>
</dbReference>
<dbReference type="InterPro" id="IPR013022">
    <property type="entry name" value="Xyl_isomerase-like_TIM-brl"/>
</dbReference>
<evidence type="ECO:0000313" key="4">
    <source>
        <dbReference type="Proteomes" id="UP000010931"/>
    </source>
</evidence>
<feature type="region of interest" description="Disordered" evidence="1">
    <location>
        <begin position="1"/>
        <end position="97"/>
    </location>
</feature>
<dbReference type="PANTHER" id="PTHR12110">
    <property type="entry name" value="HYDROXYPYRUVATE ISOMERASE"/>
    <property type="match status" value="1"/>
</dbReference>
<keyword evidence="4" id="KW-1185">Reference proteome</keyword>
<evidence type="ECO:0000259" key="2">
    <source>
        <dbReference type="Pfam" id="PF01261"/>
    </source>
</evidence>
<feature type="compositionally biased region" description="Low complexity" evidence="1">
    <location>
        <begin position="55"/>
        <end position="97"/>
    </location>
</feature>